<sequence length="482" mass="49724">MTEAVFGGGGSAPERAAKPALVAATSGRTLSYDELAAAVASIATGLVRTGLGPGTVIALHLPDSPEFAVALHAAFAAGAVPFPVRATVTATELARLLAEAGARALVTWPVMLDIARRAAKSADVDRVLCFGDEPDAEPFSGLTTGAAKPPETAVKPADLALLAGTRGSAGRVRCVPLTHADVSGGLFRVAEAGMIGGSDVVLSALPLADVLGLNGVLNPALRLGATVVTLSGAGRDNLLRAVQDQRVTMALVTPETVEMLALDRVVPRYHLRSLRAVVAVGGPLRAEVARACATRLGCPVRQAYGLAEAAGLTHLNLRAAEEGTLDSVGRGLLGVRWSVTDSATGAEQPAYQAGELCVRVLDRWVRSGDSAFADEHGRVFILGRLGERGPEPPAEPEAVLAAHPAVREAVVAPAPDPELGLVPHAFVVLDEQIPAEVLLDYVNAHVPSYRSVPAVTVVDLIPRSPSGRVLRRALLERAGLGS</sequence>
<comment type="similarity">
    <text evidence="1">Belongs to the ATP-dependent AMP-binding enzyme family.</text>
</comment>
<comment type="caution">
    <text evidence="5">The sequence shown here is derived from an EMBL/GenBank/DDBJ whole genome shotgun (WGS) entry which is preliminary data.</text>
</comment>
<dbReference type="Pfam" id="PF13193">
    <property type="entry name" value="AMP-binding_C"/>
    <property type="match status" value="1"/>
</dbReference>
<feature type="domain" description="AMP-dependent synthetase/ligase" evidence="3">
    <location>
        <begin position="14"/>
        <end position="359"/>
    </location>
</feature>
<dbReference type="Pfam" id="PF00501">
    <property type="entry name" value="AMP-binding"/>
    <property type="match status" value="1"/>
</dbReference>
<dbReference type="Gene3D" id="3.40.50.12780">
    <property type="entry name" value="N-terminal domain of ligase-like"/>
    <property type="match status" value="1"/>
</dbReference>
<keyword evidence="2 5" id="KW-0436">Ligase</keyword>
<gene>
    <name evidence="5" type="ORF">GCM10010411_21720</name>
</gene>
<dbReference type="PANTHER" id="PTHR24096">
    <property type="entry name" value="LONG-CHAIN-FATTY-ACID--COA LIGASE"/>
    <property type="match status" value="1"/>
</dbReference>
<evidence type="ECO:0000313" key="5">
    <source>
        <dbReference type="EMBL" id="GAA2588503.1"/>
    </source>
</evidence>
<organism evidence="5 6">
    <name type="scientific">Actinomadura fulvescens</name>
    <dbReference type="NCBI Taxonomy" id="46160"/>
    <lineage>
        <taxon>Bacteria</taxon>
        <taxon>Bacillati</taxon>
        <taxon>Actinomycetota</taxon>
        <taxon>Actinomycetes</taxon>
        <taxon>Streptosporangiales</taxon>
        <taxon>Thermomonosporaceae</taxon>
        <taxon>Actinomadura</taxon>
    </lineage>
</organism>
<dbReference type="InterPro" id="IPR045851">
    <property type="entry name" value="AMP-bd_C_sf"/>
</dbReference>
<dbReference type="EMBL" id="BAAATD010000002">
    <property type="protein sequence ID" value="GAA2588503.1"/>
    <property type="molecule type" value="Genomic_DNA"/>
</dbReference>
<evidence type="ECO:0000256" key="1">
    <source>
        <dbReference type="ARBA" id="ARBA00006432"/>
    </source>
</evidence>
<evidence type="ECO:0000313" key="6">
    <source>
        <dbReference type="Proteomes" id="UP001501509"/>
    </source>
</evidence>
<proteinExistence type="inferred from homology"/>
<protein>
    <submittedName>
        <fullName evidence="5">4-coumarate--CoA ligase family protein</fullName>
    </submittedName>
</protein>
<evidence type="ECO:0000256" key="2">
    <source>
        <dbReference type="ARBA" id="ARBA00022598"/>
    </source>
</evidence>
<evidence type="ECO:0000259" key="3">
    <source>
        <dbReference type="Pfam" id="PF00501"/>
    </source>
</evidence>
<dbReference type="InterPro" id="IPR025110">
    <property type="entry name" value="AMP-bd_C"/>
</dbReference>
<dbReference type="GO" id="GO:0016874">
    <property type="term" value="F:ligase activity"/>
    <property type="evidence" value="ECO:0007669"/>
    <property type="project" value="UniProtKB-KW"/>
</dbReference>
<dbReference type="SUPFAM" id="SSF56801">
    <property type="entry name" value="Acetyl-CoA synthetase-like"/>
    <property type="match status" value="1"/>
</dbReference>
<dbReference type="PANTHER" id="PTHR24096:SF149">
    <property type="entry name" value="AMP-BINDING DOMAIN-CONTAINING PROTEIN-RELATED"/>
    <property type="match status" value="1"/>
</dbReference>
<dbReference type="InterPro" id="IPR000873">
    <property type="entry name" value="AMP-dep_synth/lig_dom"/>
</dbReference>
<feature type="domain" description="AMP-binding enzyme C-terminal" evidence="4">
    <location>
        <begin position="397"/>
        <end position="467"/>
    </location>
</feature>
<reference evidence="6" key="1">
    <citation type="journal article" date="2019" name="Int. J. Syst. Evol. Microbiol.">
        <title>The Global Catalogue of Microorganisms (GCM) 10K type strain sequencing project: providing services to taxonomists for standard genome sequencing and annotation.</title>
        <authorList>
            <consortium name="The Broad Institute Genomics Platform"/>
            <consortium name="The Broad Institute Genome Sequencing Center for Infectious Disease"/>
            <person name="Wu L."/>
            <person name="Ma J."/>
        </authorList>
    </citation>
    <scope>NUCLEOTIDE SEQUENCE [LARGE SCALE GENOMIC DNA]</scope>
    <source>
        <strain evidence="6">JCM 6833</strain>
    </source>
</reference>
<dbReference type="Gene3D" id="3.30.300.30">
    <property type="match status" value="1"/>
</dbReference>
<accession>A0ABP6C033</accession>
<dbReference type="InterPro" id="IPR042099">
    <property type="entry name" value="ANL_N_sf"/>
</dbReference>
<name>A0ABP6C033_9ACTN</name>
<keyword evidence="6" id="KW-1185">Reference proteome</keyword>
<evidence type="ECO:0000259" key="4">
    <source>
        <dbReference type="Pfam" id="PF13193"/>
    </source>
</evidence>
<dbReference type="Proteomes" id="UP001501509">
    <property type="component" value="Unassembled WGS sequence"/>
</dbReference>